<comment type="caution">
    <text evidence="2">The sequence shown here is derived from an EMBL/GenBank/DDBJ whole genome shotgun (WGS) entry which is preliminary data.</text>
</comment>
<gene>
    <name evidence="2" type="ORF">ACFOJ9_25260</name>
</gene>
<accession>A0ABV7MVB8</accession>
<proteinExistence type="predicted"/>
<evidence type="ECO:0000313" key="3">
    <source>
        <dbReference type="Proteomes" id="UP001595648"/>
    </source>
</evidence>
<evidence type="ECO:0000256" key="1">
    <source>
        <dbReference type="SAM" id="Phobius"/>
    </source>
</evidence>
<dbReference type="Proteomes" id="UP001595648">
    <property type="component" value="Unassembled WGS sequence"/>
</dbReference>
<keyword evidence="1" id="KW-0472">Membrane</keyword>
<reference evidence="3" key="1">
    <citation type="journal article" date="2019" name="Int. J. Syst. Evol. Microbiol.">
        <title>The Global Catalogue of Microorganisms (GCM) 10K type strain sequencing project: providing services to taxonomists for standard genome sequencing and annotation.</title>
        <authorList>
            <consortium name="The Broad Institute Genomics Platform"/>
            <consortium name="The Broad Institute Genome Sequencing Center for Infectious Disease"/>
            <person name="Wu L."/>
            <person name="Ma J."/>
        </authorList>
    </citation>
    <scope>NUCLEOTIDE SEQUENCE [LARGE SCALE GENOMIC DNA]</scope>
    <source>
        <strain evidence="3">ICMP 19515</strain>
    </source>
</reference>
<dbReference type="RefSeq" id="WP_378982378.1">
    <property type="nucleotide sequence ID" value="NZ_JBHRVD010000001.1"/>
</dbReference>
<keyword evidence="3" id="KW-1185">Reference proteome</keyword>
<dbReference type="Gene3D" id="1.10.287.910">
    <property type="entry name" value="bacterial mercury transporter, merf"/>
    <property type="match status" value="1"/>
</dbReference>
<organism evidence="2 3">
    <name type="scientific">Mesorhizobium cantuariense</name>
    <dbReference type="NCBI Taxonomy" id="1300275"/>
    <lineage>
        <taxon>Bacteria</taxon>
        <taxon>Pseudomonadati</taxon>
        <taxon>Pseudomonadota</taxon>
        <taxon>Alphaproteobacteria</taxon>
        <taxon>Hyphomicrobiales</taxon>
        <taxon>Phyllobacteriaceae</taxon>
        <taxon>Mesorhizobium</taxon>
    </lineage>
</organism>
<name>A0ABV7MVB8_9HYPH</name>
<sequence>MNDSSLVPGDTVGVILAPICCAAPLLAATLPWAGLGVVLHHRRAKVTCSNTKILNEGMKP</sequence>
<protein>
    <submittedName>
        <fullName evidence="2">Mercury transport protein</fullName>
    </submittedName>
</protein>
<keyword evidence="1" id="KW-1133">Transmembrane helix</keyword>
<feature type="transmembrane region" description="Helical" evidence="1">
    <location>
        <begin position="12"/>
        <end position="35"/>
    </location>
</feature>
<evidence type="ECO:0000313" key="2">
    <source>
        <dbReference type="EMBL" id="MFC3325049.1"/>
    </source>
</evidence>
<dbReference type="EMBL" id="JBHRVD010000001">
    <property type="protein sequence ID" value="MFC3325049.1"/>
    <property type="molecule type" value="Genomic_DNA"/>
</dbReference>
<keyword evidence="1" id="KW-0812">Transmembrane</keyword>